<comment type="caution">
    <text evidence="1">The sequence shown here is derived from an EMBL/GenBank/DDBJ whole genome shotgun (WGS) entry which is preliminary data.</text>
</comment>
<dbReference type="GO" id="GO:0003677">
    <property type="term" value="F:DNA binding"/>
    <property type="evidence" value="ECO:0007669"/>
    <property type="project" value="InterPro"/>
</dbReference>
<gene>
    <name evidence="1" type="ORF">A2W13_00755</name>
</gene>
<reference evidence="1 2" key="1">
    <citation type="journal article" date="2016" name="Nat. Commun.">
        <title>Thousands of microbial genomes shed light on interconnected biogeochemical processes in an aquifer system.</title>
        <authorList>
            <person name="Anantharaman K."/>
            <person name="Brown C.T."/>
            <person name="Hug L.A."/>
            <person name="Sharon I."/>
            <person name="Castelle C.J."/>
            <person name="Probst A.J."/>
            <person name="Thomas B.C."/>
            <person name="Singh A."/>
            <person name="Wilkins M.J."/>
            <person name="Karaoz U."/>
            <person name="Brodie E.L."/>
            <person name="Williams K.H."/>
            <person name="Hubbard S.S."/>
            <person name="Banfield J.F."/>
        </authorList>
    </citation>
    <scope>NUCLEOTIDE SEQUENCE [LARGE SCALE GENOMIC DNA]</scope>
</reference>
<dbReference type="STRING" id="1802481.A2W13_00755"/>
<evidence type="ECO:0008006" key="3">
    <source>
        <dbReference type="Google" id="ProtNLM"/>
    </source>
</evidence>
<dbReference type="Gene3D" id="1.20.272.10">
    <property type="match status" value="1"/>
</dbReference>
<dbReference type="GO" id="GO:0006260">
    <property type="term" value="P:DNA replication"/>
    <property type="evidence" value="ECO:0007669"/>
    <property type="project" value="InterPro"/>
</dbReference>
<proteinExistence type="predicted"/>
<dbReference type="Proteomes" id="UP000178533">
    <property type="component" value="Unassembled WGS sequence"/>
</dbReference>
<protein>
    <recommendedName>
        <fullName evidence="3">DNA polymerase III delta N-terminal domain-containing protein</fullName>
    </recommendedName>
</protein>
<dbReference type="AlphaFoldDB" id="A0A1F7XBM6"/>
<name>A0A1F7XBM6_9BACT</name>
<dbReference type="InterPro" id="IPR008921">
    <property type="entry name" value="DNA_pol3_clamp-load_cplx_C"/>
</dbReference>
<evidence type="ECO:0000313" key="1">
    <source>
        <dbReference type="EMBL" id="OGM12169.1"/>
    </source>
</evidence>
<dbReference type="SUPFAM" id="SSF48019">
    <property type="entry name" value="post-AAA+ oligomerization domain-like"/>
    <property type="match status" value="1"/>
</dbReference>
<dbReference type="EMBL" id="MGFT01000004">
    <property type="protein sequence ID" value="OGM12169.1"/>
    <property type="molecule type" value="Genomic_DNA"/>
</dbReference>
<organism evidence="1 2">
    <name type="scientific">Candidatus Woesebacteria bacterium RBG_16_36_11</name>
    <dbReference type="NCBI Taxonomy" id="1802481"/>
    <lineage>
        <taxon>Bacteria</taxon>
        <taxon>Candidatus Woeseibacteriota</taxon>
    </lineage>
</organism>
<evidence type="ECO:0000313" key="2">
    <source>
        <dbReference type="Proteomes" id="UP000178533"/>
    </source>
</evidence>
<accession>A0A1F7XBM6</accession>
<sequence>MKIVVIQGENTNDSFKRLIHIETVAKQKNWQITKINEESLLKEILISPSLFKTESLYIMENPKKLKKGDILWLAKNAENLKGNMIIFEKGILSISFLKYFGKNIKVEEYKLQNNIFKFLESFYPSSKTCINYLHQVIENEPIEFIFLLLSGHLKNLYLVKCEPSAIPFASWRVKKLEYQAEKFTLNKLKRIIKLMAEIDIKAKTSKSSLIDSLDLLIASELE</sequence>